<dbReference type="EnsemblPlants" id="KQK20118">
    <property type="protein sequence ID" value="KQK20118"/>
    <property type="gene ID" value="BRADI_1g52554v3"/>
</dbReference>
<evidence type="ECO:0000313" key="2">
    <source>
        <dbReference type="EMBL" id="KQK20118.1"/>
    </source>
</evidence>
<evidence type="ECO:0000313" key="3">
    <source>
        <dbReference type="EnsemblPlants" id="KQK20118"/>
    </source>
</evidence>
<feature type="compositionally biased region" description="Basic and acidic residues" evidence="1">
    <location>
        <begin position="17"/>
        <end position="50"/>
    </location>
</feature>
<proteinExistence type="predicted"/>
<name>A0A0Q3NRJ6_BRADI</name>
<reference evidence="2" key="2">
    <citation type="submission" date="2017-06" db="EMBL/GenBank/DDBJ databases">
        <title>WGS assembly of Brachypodium distachyon.</title>
        <authorList>
            <consortium name="The International Brachypodium Initiative"/>
            <person name="Lucas S."/>
            <person name="Harmon-Smith M."/>
            <person name="Lail K."/>
            <person name="Tice H."/>
            <person name="Grimwood J."/>
            <person name="Bruce D."/>
            <person name="Barry K."/>
            <person name="Shu S."/>
            <person name="Lindquist E."/>
            <person name="Wang M."/>
            <person name="Pitluck S."/>
            <person name="Vogel J.P."/>
            <person name="Garvin D.F."/>
            <person name="Mockler T.C."/>
            <person name="Schmutz J."/>
            <person name="Rokhsar D."/>
            <person name="Bevan M.W."/>
        </authorList>
    </citation>
    <scope>NUCLEOTIDE SEQUENCE</scope>
    <source>
        <strain evidence="2">Bd21</strain>
    </source>
</reference>
<gene>
    <name evidence="2" type="ORF">BRADI_1g52554v3</name>
</gene>
<feature type="compositionally biased region" description="Low complexity" evidence="1">
    <location>
        <begin position="134"/>
        <end position="144"/>
    </location>
</feature>
<feature type="region of interest" description="Disordered" evidence="1">
    <location>
        <begin position="1"/>
        <end position="68"/>
    </location>
</feature>
<sequence length="233" mass="24257">MVGGGGPSMEPMGGRGGGRDRLGDADHGGGRDGRRDVKGRERRALGENRTNRTKYLSRHLDPPHGRRRGGAWCGRLSGGSCHEGGVGAQHGGHGGRGGGRAARSVALEEGPGGRNGLQGRRRRLQPAAAASEACKGGAAATAETQARRGGGRGGAALHGAGRVHRLTCRPRGGGGASLVRRTAHELKKVQSRSDFADEIHKLKTRLKDAHQRVISIPIATLPTTNSPERSTQI</sequence>
<feature type="region of interest" description="Disordered" evidence="1">
    <location>
        <begin position="134"/>
        <end position="158"/>
    </location>
</feature>
<reference evidence="2 3" key="1">
    <citation type="journal article" date="2010" name="Nature">
        <title>Genome sequencing and analysis of the model grass Brachypodium distachyon.</title>
        <authorList>
            <consortium name="International Brachypodium Initiative"/>
        </authorList>
    </citation>
    <scope>NUCLEOTIDE SEQUENCE [LARGE SCALE GENOMIC DNA]</scope>
    <source>
        <strain evidence="2 3">Bd21</strain>
    </source>
</reference>
<reference evidence="3" key="3">
    <citation type="submission" date="2018-08" db="UniProtKB">
        <authorList>
            <consortium name="EnsemblPlants"/>
        </authorList>
    </citation>
    <scope>IDENTIFICATION</scope>
    <source>
        <strain evidence="3">cv. Bd21</strain>
    </source>
</reference>
<organism evidence="2">
    <name type="scientific">Brachypodium distachyon</name>
    <name type="common">Purple false brome</name>
    <name type="synonym">Trachynia distachya</name>
    <dbReference type="NCBI Taxonomy" id="15368"/>
    <lineage>
        <taxon>Eukaryota</taxon>
        <taxon>Viridiplantae</taxon>
        <taxon>Streptophyta</taxon>
        <taxon>Embryophyta</taxon>
        <taxon>Tracheophyta</taxon>
        <taxon>Spermatophyta</taxon>
        <taxon>Magnoliopsida</taxon>
        <taxon>Liliopsida</taxon>
        <taxon>Poales</taxon>
        <taxon>Poaceae</taxon>
        <taxon>BOP clade</taxon>
        <taxon>Pooideae</taxon>
        <taxon>Stipodae</taxon>
        <taxon>Brachypodieae</taxon>
        <taxon>Brachypodium</taxon>
    </lineage>
</organism>
<dbReference type="InParanoid" id="A0A0Q3NRJ6"/>
<protein>
    <submittedName>
        <fullName evidence="2 3">Uncharacterized protein</fullName>
    </submittedName>
</protein>
<accession>A0A0Q3NRJ6</accession>
<keyword evidence="4" id="KW-1185">Reference proteome</keyword>
<dbReference type="EMBL" id="CM000880">
    <property type="protein sequence ID" value="KQK20118.1"/>
    <property type="molecule type" value="Genomic_DNA"/>
</dbReference>
<dbReference type="Gramene" id="KQK20118">
    <property type="protein sequence ID" value="KQK20118"/>
    <property type="gene ID" value="BRADI_1g52554v3"/>
</dbReference>
<evidence type="ECO:0000256" key="1">
    <source>
        <dbReference type="SAM" id="MobiDB-lite"/>
    </source>
</evidence>
<dbReference type="Proteomes" id="UP000008810">
    <property type="component" value="Chromosome 1"/>
</dbReference>
<evidence type="ECO:0000313" key="4">
    <source>
        <dbReference type="Proteomes" id="UP000008810"/>
    </source>
</evidence>
<dbReference type="AlphaFoldDB" id="A0A0Q3NRJ6"/>